<feature type="domain" description="Phosphatidic acid phosphatase type 2/haloperoxidase" evidence="2">
    <location>
        <begin position="99"/>
        <end position="213"/>
    </location>
</feature>
<feature type="transmembrane region" description="Helical" evidence="1">
    <location>
        <begin position="202"/>
        <end position="220"/>
    </location>
</feature>
<feature type="transmembrane region" description="Helical" evidence="1">
    <location>
        <begin position="66"/>
        <end position="91"/>
    </location>
</feature>
<sequence>MNHQTTHYYRYLRRIALAVLIIPCILCMLVLLARMIGTGPLLRLDVWLQSLIFPVSGDILHRLLPAALFITTPGSFWVTLLAALASALWLWLGRKNRITAFSVLVSFTAMWGLNTLVKLLLQRDRPSLQHLTEAGGYSFPSGHAMVAMGFYGTLFAIWAMHNREHGRSISFPLVAGALLILLIGLSRIYLGVHYPSDVAGGYIAGALWLWFTLPPLYTWIRDSRATGKR</sequence>
<dbReference type="PANTHER" id="PTHR14969">
    <property type="entry name" value="SPHINGOSINE-1-PHOSPHATE PHOSPHOHYDROLASE"/>
    <property type="match status" value="1"/>
</dbReference>
<feature type="transmembrane region" description="Helical" evidence="1">
    <location>
        <begin position="98"/>
        <end position="121"/>
    </location>
</feature>
<dbReference type="SMART" id="SM00014">
    <property type="entry name" value="acidPPc"/>
    <property type="match status" value="1"/>
</dbReference>
<evidence type="ECO:0000313" key="4">
    <source>
        <dbReference type="Proteomes" id="UP001580346"/>
    </source>
</evidence>
<dbReference type="SUPFAM" id="SSF48317">
    <property type="entry name" value="Acid phosphatase/Vanadium-dependent haloperoxidase"/>
    <property type="match status" value="1"/>
</dbReference>
<dbReference type="PANTHER" id="PTHR14969:SF13">
    <property type="entry name" value="AT30094P"/>
    <property type="match status" value="1"/>
</dbReference>
<dbReference type="CDD" id="cd03392">
    <property type="entry name" value="PAP2_like_2"/>
    <property type="match status" value="1"/>
</dbReference>
<feature type="transmembrane region" description="Helical" evidence="1">
    <location>
        <begin position="171"/>
        <end position="190"/>
    </location>
</feature>
<proteinExistence type="predicted"/>
<evidence type="ECO:0000259" key="2">
    <source>
        <dbReference type="SMART" id="SM00014"/>
    </source>
</evidence>
<dbReference type="Proteomes" id="UP001580346">
    <property type="component" value="Unassembled WGS sequence"/>
</dbReference>
<feature type="transmembrane region" description="Helical" evidence="1">
    <location>
        <begin position="141"/>
        <end position="159"/>
    </location>
</feature>
<keyword evidence="1" id="KW-0812">Transmembrane</keyword>
<gene>
    <name evidence="3" type="ORF">ACE41H_16875</name>
</gene>
<feature type="transmembrane region" description="Helical" evidence="1">
    <location>
        <begin position="12"/>
        <end position="36"/>
    </location>
</feature>
<accession>A0ABV5AW66</accession>
<keyword evidence="1" id="KW-1133">Transmembrane helix</keyword>
<evidence type="ECO:0000313" key="3">
    <source>
        <dbReference type="EMBL" id="MFB5268438.1"/>
    </source>
</evidence>
<name>A0ABV5AW66_9BACL</name>
<organism evidence="3 4">
    <name type="scientific">Paenibacillus enshidis</name>
    <dbReference type="NCBI Taxonomy" id="1458439"/>
    <lineage>
        <taxon>Bacteria</taxon>
        <taxon>Bacillati</taxon>
        <taxon>Bacillota</taxon>
        <taxon>Bacilli</taxon>
        <taxon>Bacillales</taxon>
        <taxon>Paenibacillaceae</taxon>
        <taxon>Paenibacillus</taxon>
    </lineage>
</organism>
<dbReference type="InterPro" id="IPR036938">
    <property type="entry name" value="PAP2/HPO_sf"/>
</dbReference>
<dbReference type="EMBL" id="JBHHMI010000016">
    <property type="protein sequence ID" value="MFB5268438.1"/>
    <property type="molecule type" value="Genomic_DNA"/>
</dbReference>
<comment type="caution">
    <text evidence="3">The sequence shown here is derived from an EMBL/GenBank/DDBJ whole genome shotgun (WGS) entry which is preliminary data.</text>
</comment>
<dbReference type="InterPro" id="IPR000326">
    <property type="entry name" value="PAP2/HPO"/>
</dbReference>
<protein>
    <submittedName>
        <fullName evidence="3">Phosphatase PAP2 family protein</fullName>
    </submittedName>
</protein>
<dbReference type="Pfam" id="PF01569">
    <property type="entry name" value="PAP2"/>
    <property type="match status" value="1"/>
</dbReference>
<keyword evidence="4" id="KW-1185">Reference proteome</keyword>
<evidence type="ECO:0000256" key="1">
    <source>
        <dbReference type="SAM" id="Phobius"/>
    </source>
</evidence>
<keyword evidence="1" id="KW-0472">Membrane</keyword>
<dbReference type="RefSeq" id="WP_375356642.1">
    <property type="nucleotide sequence ID" value="NZ_JBHHMI010000016.1"/>
</dbReference>
<reference evidence="3 4" key="1">
    <citation type="submission" date="2024-09" db="EMBL/GenBank/DDBJ databases">
        <title>Paenibacillus zeirhizospherea sp. nov., isolated from surface of the maize (Zea mays) roots in a horticulture field, Hungary.</title>
        <authorList>
            <person name="Marton D."/>
            <person name="Farkas M."/>
            <person name="Bedics A."/>
            <person name="Toth E."/>
            <person name="Tancsics A."/>
            <person name="Boka K."/>
            <person name="Maroti G."/>
            <person name="Kriszt B."/>
            <person name="Cserhati M."/>
        </authorList>
    </citation>
    <scope>NUCLEOTIDE SEQUENCE [LARGE SCALE GENOMIC DNA]</scope>
    <source>
        <strain evidence="3 4">KCTC 33519</strain>
    </source>
</reference>
<dbReference type="Gene3D" id="1.20.144.10">
    <property type="entry name" value="Phosphatidic acid phosphatase type 2/haloperoxidase"/>
    <property type="match status" value="1"/>
</dbReference>